<dbReference type="Pfam" id="PF15305">
    <property type="entry name" value="IFT43"/>
    <property type="match status" value="1"/>
</dbReference>
<dbReference type="InterPro" id="IPR029302">
    <property type="entry name" value="IFT43"/>
</dbReference>
<gene>
    <name evidence="3" type="ORF">TrRE_jg7138</name>
</gene>
<evidence type="ECO:0000256" key="2">
    <source>
        <dbReference type="SAM" id="MobiDB-lite"/>
    </source>
</evidence>
<feature type="compositionally biased region" description="Basic and acidic residues" evidence="2">
    <location>
        <begin position="251"/>
        <end position="265"/>
    </location>
</feature>
<keyword evidence="4" id="KW-1185">Reference proteome</keyword>
<name>A0A9W7AJN7_9STRA</name>
<protein>
    <submittedName>
        <fullName evidence="3">Uncharacterized protein</fullName>
    </submittedName>
</protein>
<dbReference type="AlphaFoldDB" id="A0A9W7AJN7"/>
<sequence length="286" mass="30210">MPWEDDEDSGSDPEIEQKRETRAEREPSPEPKKRGRRRRAGDEPEEEKGGDAGESTAQPASRKISGWGDDDGGGFVRKAVGGGGGSDGMDSSATKESGTAGKRKGRNRHFDDDGADDIMIIPDLDEDMGDDADDITLQVAAAPKNTNRRVASLHELDSDLKYSVSSAENGIDLSLLTTNLVPPGKCLEGDEVWDFGGLLQSVTQEFHKERELDLDNEGDAGVGGDGSAGGTGGGADGAAERKVAQDAAVDGGKDLKEEDARKMDEVLGTGGGSKVKREGGRRRRNA</sequence>
<evidence type="ECO:0000313" key="3">
    <source>
        <dbReference type="EMBL" id="GMH74136.1"/>
    </source>
</evidence>
<dbReference type="GO" id="GO:0035721">
    <property type="term" value="P:intraciliary retrograde transport"/>
    <property type="evidence" value="ECO:0007669"/>
    <property type="project" value="TreeGrafter"/>
</dbReference>
<reference evidence="3" key="1">
    <citation type="submission" date="2022-07" db="EMBL/GenBank/DDBJ databases">
        <title>Genome analysis of Parmales, a sister group of diatoms, reveals the evolutionary specialization of diatoms from phago-mixotrophs to photoautotrophs.</title>
        <authorList>
            <person name="Ban H."/>
            <person name="Sato S."/>
            <person name="Yoshikawa S."/>
            <person name="Kazumasa Y."/>
            <person name="Nakamura Y."/>
            <person name="Ichinomiya M."/>
            <person name="Saitoh K."/>
            <person name="Sato N."/>
            <person name="Blanc-Mathieu R."/>
            <person name="Endo H."/>
            <person name="Kuwata A."/>
            <person name="Ogata H."/>
        </authorList>
    </citation>
    <scope>NUCLEOTIDE SEQUENCE</scope>
</reference>
<dbReference type="PANTHER" id="PTHR33724">
    <property type="entry name" value="INTRAFLAGELLAR TRANSPORT PROTEIN 43 HOMOLOG"/>
    <property type="match status" value="1"/>
</dbReference>
<dbReference type="PANTHER" id="PTHR33724:SF1">
    <property type="entry name" value="INTRAFLAGELLAR TRANSPORT PROTEIN 43 HOMOLOG"/>
    <property type="match status" value="1"/>
</dbReference>
<feature type="region of interest" description="Disordered" evidence="2">
    <location>
        <begin position="214"/>
        <end position="286"/>
    </location>
</feature>
<feature type="compositionally biased region" description="Acidic residues" evidence="2">
    <location>
        <begin position="1"/>
        <end position="14"/>
    </location>
</feature>
<dbReference type="GO" id="GO:0005929">
    <property type="term" value="C:cilium"/>
    <property type="evidence" value="ECO:0007669"/>
    <property type="project" value="TreeGrafter"/>
</dbReference>
<evidence type="ECO:0000313" key="4">
    <source>
        <dbReference type="Proteomes" id="UP001165082"/>
    </source>
</evidence>
<dbReference type="OrthoDB" id="206950at2759"/>
<dbReference type="EMBL" id="BRXZ01001562">
    <property type="protein sequence ID" value="GMH74136.1"/>
    <property type="molecule type" value="Genomic_DNA"/>
</dbReference>
<dbReference type="Proteomes" id="UP001165082">
    <property type="component" value="Unassembled WGS sequence"/>
</dbReference>
<keyword evidence="1" id="KW-0970">Cilium biogenesis/degradation</keyword>
<evidence type="ECO:0000256" key="1">
    <source>
        <dbReference type="ARBA" id="ARBA00022794"/>
    </source>
</evidence>
<accession>A0A9W7AJN7</accession>
<feature type="compositionally biased region" description="Basic and acidic residues" evidence="2">
    <location>
        <begin position="15"/>
        <end position="32"/>
    </location>
</feature>
<proteinExistence type="predicted"/>
<dbReference type="GO" id="GO:0030991">
    <property type="term" value="C:intraciliary transport particle A"/>
    <property type="evidence" value="ECO:0007669"/>
    <property type="project" value="InterPro"/>
</dbReference>
<comment type="caution">
    <text evidence="3">The sequence shown here is derived from an EMBL/GenBank/DDBJ whole genome shotgun (WGS) entry which is preliminary data.</text>
</comment>
<feature type="region of interest" description="Disordered" evidence="2">
    <location>
        <begin position="1"/>
        <end position="115"/>
    </location>
</feature>
<organism evidence="3 4">
    <name type="scientific">Triparma retinervis</name>
    <dbReference type="NCBI Taxonomy" id="2557542"/>
    <lineage>
        <taxon>Eukaryota</taxon>
        <taxon>Sar</taxon>
        <taxon>Stramenopiles</taxon>
        <taxon>Ochrophyta</taxon>
        <taxon>Bolidophyceae</taxon>
        <taxon>Parmales</taxon>
        <taxon>Triparmaceae</taxon>
        <taxon>Triparma</taxon>
    </lineage>
</organism>
<feature type="compositionally biased region" description="Gly residues" evidence="2">
    <location>
        <begin position="220"/>
        <end position="236"/>
    </location>
</feature>